<dbReference type="PRINTS" id="PR00792">
    <property type="entry name" value="PEPSIN"/>
</dbReference>
<dbReference type="InterPro" id="IPR021109">
    <property type="entry name" value="Peptidase_aspartic_dom_sf"/>
</dbReference>
<gene>
    <name evidence="15" type="ORF">CU098_003412</name>
</gene>
<dbReference type="GO" id="GO:0006508">
    <property type="term" value="P:proteolysis"/>
    <property type="evidence" value="ECO:0007669"/>
    <property type="project" value="UniProtKB-KW"/>
</dbReference>
<dbReference type="InterPro" id="IPR001969">
    <property type="entry name" value="Aspartic_peptidase_AS"/>
</dbReference>
<dbReference type="InterPro" id="IPR034164">
    <property type="entry name" value="Pepsin-like_dom"/>
</dbReference>
<dbReference type="InterPro" id="IPR033121">
    <property type="entry name" value="PEPTIDASE_A1"/>
</dbReference>
<evidence type="ECO:0000256" key="7">
    <source>
        <dbReference type="ARBA" id="ARBA00022801"/>
    </source>
</evidence>
<evidence type="ECO:0000256" key="13">
    <source>
        <dbReference type="SAM" id="SignalP"/>
    </source>
</evidence>
<feature type="signal peptide" evidence="13">
    <location>
        <begin position="1"/>
        <end position="15"/>
    </location>
</feature>
<evidence type="ECO:0000256" key="4">
    <source>
        <dbReference type="ARBA" id="ARBA00022670"/>
    </source>
</evidence>
<evidence type="ECO:0000256" key="6">
    <source>
        <dbReference type="ARBA" id="ARBA00022750"/>
    </source>
</evidence>
<dbReference type="Pfam" id="PF00026">
    <property type="entry name" value="Asp"/>
    <property type="match status" value="1"/>
</dbReference>
<keyword evidence="5 13" id="KW-0732">Signal</keyword>
<evidence type="ECO:0000256" key="3">
    <source>
        <dbReference type="ARBA" id="ARBA00013205"/>
    </source>
</evidence>
<feature type="chain" id="PRO_5016711032" description="rhizopuspepsin" evidence="13">
    <location>
        <begin position="16"/>
        <end position="392"/>
    </location>
</feature>
<accession>A0A367KIF8</accession>
<dbReference type="CDD" id="cd05471">
    <property type="entry name" value="pepsin_like"/>
    <property type="match status" value="1"/>
</dbReference>
<dbReference type="SUPFAM" id="SSF50630">
    <property type="entry name" value="Acid proteases"/>
    <property type="match status" value="1"/>
</dbReference>
<protein>
    <recommendedName>
        <fullName evidence="3">rhizopuspepsin</fullName>
        <ecNumber evidence="3">3.4.23.21</ecNumber>
    </recommendedName>
</protein>
<organism evidence="15 16">
    <name type="scientific">Rhizopus stolonifer</name>
    <name type="common">Rhizopus nigricans</name>
    <dbReference type="NCBI Taxonomy" id="4846"/>
    <lineage>
        <taxon>Eukaryota</taxon>
        <taxon>Fungi</taxon>
        <taxon>Fungi incertae sedis</taxon>
        <taxon>Mucoromycota</taxon>
        <taxon>Mucoromycotina</taxon>
        <taxon>Mucoromycetes</taxon>
        <taxon>Mucorales</taxon>
        <taxon>Mucorineae</taxon>
        <taxon>Rhizopodaceae</taxon>
        <taxon>Rhizopus</taxon>
    </lineage>
</organism>
<keyword evidence="4 12" id="KW-0645">Protease</keyword>
<dbReference type="Proteomes" id="UP000253551">
    <property type="component" value="Unassembled WGS sequence"/>
</dbReference>
<evidence type="ECO:0000256" key="8">
    <source>
        <dbReference type="ARBA" id="ARBA00023145"/>
    </source>
</evidence>
<comment type="catalytic activity">
    <reaction evidence="1">
        <text>Hydrolysis of proteins with broad specificity similar to that of pepsin A, preferring hydrophobic residues at P1 and P1'. Clots milk and activates trypsinogen. Does not cleave 4-Gln-|-His-5, but does cleave 10-His-|-Leu-11 and 12-Val-|-Glu-13 in B chain of insulin.</text>
        <dbReference type="EC" id="3.4.23.21"/>
    </reaction>
</comment>
<keyword evidence="6 12" id="KW-0064">Aspartyl protease</keyword>
<dbReference type="PANTHER" id="PTHR47966">
    <property type="entry name" value="BETA-SITE APP-CLEAVING ENZYME, ISOFORM A-RELATED"/>
    <property type="match status" value="1"/>
</dbReference>
<evidence type="ECO:0000259" key="14">
    <source>
        <dbReference type="PROSITE" id="PS51767"/>
    </source>
</evidence>
<dbReference type="InterPro" id="IPR001461">
    <property type="entry name" value="Aspartic_peptidase_A1"/>
</dbReference>
<keyword evidence="8" id="KW-0865">Zymogen</keyword>
<proteinExistence type="inferred from homology"/>
<dbReference type="STRING" id="4846.A0A367KIF8"/>
<feature type="domain" description="Peptidase A1" evidence="14">
    <location>
        <begin position="52"/>
        <end position="386"/>
    </location>
</feature>
<keyword evidence="16" id="KW-1185">Reference proteome</keyword>
<dbReference type="AlphaFoldDB" id="A0A367KIF8"/>
<evidence type="ECO:0000256" key="10">
    <source>
        <dbReference type="PIRSR" id="PIRSR601461-1"/>
    </source>
</evidence>
<feature type="active site" evidence="10">
    <location>
        <position position="70"/>
    </location>
</feature>
<keyword evidence="9 11" id="KW-1015">Disulfide bond</keyword>
<sequence length="392" mass="43380">MMIFYIILLFNLTQALVKLPIIQGDISLIEQSQKKRNLISVQPIYNVNAREYLITLGIGTPVQLINVTLDTGSSDLWIPSSHCTQCPSIRFVESKSSTFNQTERNFNAEYGSGSAKGTTGYDTITLGELTCPDQILGLAFSTSGTINQGILGLGFPGMMTTGDEPLIVHLARLKMIPEAVFSIYLGQQADTQGEIVIGGYETDRFTGQLAFLPVLRYNPLALVGKSYQRDGIYKYWSLPFQAVIVMHSTQGQIYTSQLEDLEPAILDTGTTLSYLPQPTVLGILESIAKSDYKPIKTGNRVQAYEVNCAYFSQPLHLLFQFSTQADRFSTWPVEVQVPLKDLVLQNDKNCLFGLAPSVTADWILGQTVLRSAYIVHDMLGLQMGIGKPLRKQ</sequence>
<dbReference type="Gene3D" id="2.40.70.10">
    <property type="entry name" value="Acid Proteases"/>
    <property type="match status" value="2"/>
</dbReference>
<evidence type="ECO:0000256" key="11">
    <source>
        <dbReference type="PIRSR" id="PIRSR601461-2"/>
    </source>
</evidence>
<evidence type="ECO:0000256" key="2">
    <source>
        <dbReference type="ARBA" id="ARBA00007447"/>
    </source>
</evidence>
<reference evidence="15 16" key="1">
    <citation type="journal article" date="2018" name="G3 (Bethesda)">
        <title>Phylogenetic and Phylogenomic Definition of Rhizopus Species.</title>
        <authorList>
            <person name="Gryganskyi A.P."/>
            <person name="Golan J."/>
            <person name="Dolatabadi S."/>
            <person name="Mondo S."/>
            <person name="Robb S."/>
            <person name="Idnurm A."/>
            <person name="Muszewska A."/>
            <person name="Steczkiewicz K."/>
            <person name="Masonjones S."/>
            <person name="Liao H.L."/>
            <person name="Gajdeczka M.T."/>
            <person name="Anike F."/>
            <person name="Vuek A."/>
            <person name="Anishchenko I.M."/>
            <person name="Voigt K."/>
            <person name="de Hoog G.S."/>
            <person name="Smith M.E."/>
            <person name="Heitman J."/>
            <person name="Vilgalys R."/>
            <person name="Stajich J.E."/>
        </authorList>
    </citation>
    <scope>NUCLEOTIDE SEQUENCE [LARGE SCALE GENOMIC DNA]</scope>
    <source>
        <strain evidence="15 16">LSU 92-RS-03</strain>
    </source>
</reference>
<evidence type="ECO:0000256" key="1">
    <source>
        <dbReference type="ARBA" id="ARBA00001130"/>
    </source>
</evidence>
<evidence type="ECO:0000256" key="9">
    <source>
        <dbReference type="ARBA" id="ARBA00023157"/>
    </source>
</evidence>
<dbReference type="EC" id="3.4.23.21" evidence="3"/>
<dbReference type="PROSITE" id="PS51767">
    <property type="entry name" value="PEPTIDASE_A1"/>
    <property type="match status" value="1"/>
</dbReference>
<keyword evidence="7 12" id="KW-0378">Hydrolase</keyword>
<dbReference type="OrthoDB" id="771136at2759"/>
<name>A0A367KIF8_RHIST</name>
<feature type="active site" evidence="10">
    <location>
        <position position="267"/>
    </location>
</feature>
<dbReference type="EMBL" id="PJQM01001608">
    <property type="protein sequence ID" value="RCI01921.1"/>
    <property type="molecule type" value="Genomic_DNA"/>
</dbReference>
<dbReference type="GO" id="GO:0004190">
    <property type="term" value="F:aspartic-type endopeptidase activity"/>
    <property type="evidence" value="ECO:0007669"/>
    <property type="project" value="UniProtKB-KW"/>
</dbReference>
<evidence type="ECO:0000313" key="15">
    <source>
        <dbReference type="EMBL" id="RCI01921.1"/>
    </source>
</evidence>
<feature type="disulfide bond" evidence="11">
    <location>
        <begin position="308"/>
        <end position="350"/>
    </location>
</feature>
<comment type="caution">
    <text evidence="15">The sequence shown here is derived from an EMBL/GenBank/DDBJ whole genome shotgun (WGS) entry which is preliminary data.</text>
</comment>
<dbReference type="FunFam" id="2.40.70.10:FF:000008">
    <property type="entry name" value="Cathepsin D"/>
    <property type="match status" value="1"/>
</dbReference>
<evidence type="ECO:0000256" key="12">
    <source>
        <dbReference type="RuleBase" id="RU000454"/>
    </source>
</evidence>
<dbReference type="PROSITE" id="PS00141">
    <property type="entry name" value="ASP_PROTEASE"/>
    <property type="match status" value="2"/>
</dbReference>
<evidence type="ECO:0000256" key="5">
    <source>
        <dbReference type="ARBA" id="ARBA00022729"/>
    </source>
</evidence>
<dbReference type="PANTHER" id="PTHR47966:SF65">
    <property type="entry name" value="ASPARTIC-TYPE ENDOPEPTIDASE"/>
    <property type="match status" value="1"/>
</dbReference>
<evidence type="ECO:0000313" key="16">
    <source>
        <dbReference type="Proteomes" id="UP000253551"/>
    </source>
</evidence>
<comment type="similarity">
    <text evidence="2 12">Belongs to the peptidase A1 family.</text>
</comment>